<feature type="signal peptide" evidence="1">
    <location>
        <begin position="1"/>
        <end position="15"/>
    </location>
</feature>
<dbReference type="RefSeq" id="WP_117902990.1">
    <property type="nucleotide sequence ID" value="NZ_JADNPL010000004.1"/>
</dbReference>
<proteinExistence type="predicted"/>
<protein>
    <submittedName>
        <fullName evidence="2">Uncharacterized protein</fullName>
    </submittedName>
</protein>
<evidence type="ECO:0000256" key="1">
    <source>
        <dbReference type="SAM" id="SignalP"/>
    </source>
</evidence>
<gene>
    <name evidence="2" type="ORF">DWY65_02820</name>
</gene>
<name>A0A412DSF0_BACSE</name>
<dbReference type="Proteomes" id="UP000283310">
    <property type="component" value="Unassembled WGS sequence"/>
</dbReference>
<dbReference type="EMBL" id="QRTW01000003">
    <property type="protein sequence ID" value="RGR16908.1"/>
    <property type="molecule type" value="Genomic_DNA"/>
</dbReference>
<accession>A0A412DSF0</accession>
<keyword evidence="1" id="KW-0732">Signal</keyword>
<feature type="chain" id="PRO_5019156500" evidence="1">
    <location>
        <begin position="16"/>
        <end position="670"/>
    </location>
</feature>
<evidence type="ECO:0000313" key="2">
    <source>
        <dbReference type="EMBL" id="RGR16908.1"/>
    </source>
</evidence>
<dbReference type="AlphaFoldDB" id="A0A412DSF0"/>
<evidence type="ECO:0000313" key="3">
    <source>
        <dbReference type="Proteomes" id="UP000283310"/>
    </source>
</evidence>
<reference evidence="2 3" key="1">
    <citation type="submission" date="2018-08" db="EMBL/GenBank/DDBJ databases">
        <title>A genome reference for cultivated species of the human gut microbiota.</title>
        <authorList>
            <person name="Zou Y."/>
            <person name="Xue W."/>
            <person name="Luo G."/>
        </authorList>
    </citation>
    <scope>NUCLEOTIDE SEQUENCE [LARGE SCALE GENOMIC DNA]</scope>
    <source>
        <strain evidence="2 3">AF26-20BH</strain>
    </source>
</reference>
<comment type="caution">
    <text evidence="2">The sequence shown here is derived from an EMBL/GenBank/DDBJ whole genome shotgun (WGS) entry which is preliminary data.</text>
</comment>
<dbReference type="PROSITE" id="PS51257">
    <property type="entry name" value="PROKAR_LIPOPROTEIN"/>
    <property type="match status" value="1"/>
</dbReference>
<sequence>MKNIFKTMLPILAMAACVWTSCSDDKDKNDPTPEKPALPTITVSEPALSADNTKAVVTVTPSDDTEKWYWKCEPKGESAAAYTAVTGKEETKLEIPIDIDKDYVLTVYAENESGKSQEAVKEFIFKYEDLMDELVEFEIKNLSAFSMDVEVKKGAKCAKYVIGAIIKGYMGKDLETGQDKYEEIYKEAEFIESAELSLNPNKDYPMQPYNWSDVSATFNEQTLVRSALQDKDISESKGIILTALETDETEVVVAIYAVDAEGKGTVFTKEVTVPDAELNGQVVASIEIPAGKIALRSFEATFTADANCAKMIVGQTDAGAIAKNSSKPFAEMSVAEIEASILKLGASVPVTYTQPFSKEFASKDMVPNTKYYVYAIPIDKQGKLGKIVYTGVTTGRPTFEGVGSITSVSFPEQTSPEKLLVDISVNENTTAVRVFWETSVPANLDWIMVDEASSNVQWIEYKVEDLGKLKTEENNGGLYILSPGSTYYLRAVTVDKDGKLSEIVDLVAKAGKGDDGIQTKAAEEEEPPAEVTFEGNGALTLEVTPDDGSAELAVTKGDNTVKVYLVKYASDAMPDGGNIRGGVGITDIVKGQEFFQNFDPEAVPTGQVSLFLDASTNTKTVTDYFSNEYDGTYGGDARIFVTLDNAGKLKIADYYIYGYGTMNDNISSGN</sequence>
<organism evidence="2 3">
    <name type="scientific">Bacteroides stercoris</name>
    <dbReference type="NCBI Taxonomy" id="46506"/>
    <lineage>
        <taxon>Bacteria</taxon>
        <taxon>Pseudomonadati</taxon>
        <taxon>Bacteroidota</taxon>
        <taxon>Bacteroidia</taxon>
        <taxon>Bacteroidales</taxon>
        <taxon>Bacteroidaceae</taxon>
        <taxon>Bacteroides</taxon>
    </lineage>
</organism>